<reference evidence="3" key="1">
    <citation type="submission" date="2021-12" db="EMBL/GenBank/DDBJ databases">
        <authorList>
            <person name="King R."/>
        </authorList>
    </citation>
    <scope>NUCLEOTIDE SEQUENCE</scope>
</reference>
<dbReference type="AlphaFoldDB" id="A0A9N9R606"/>
<dbReference type="OrthoDB" id="7395641at2759"/>
<evidence type="ECO:0000313" key="3">
    <source>
        <dbReference type="EMBL" id="CAG9790245.1"/>
    </source>
</evidence>
<dbReference type="EMBL" id="OU893352">
    <property type="protein sequence ID" value="CAG9790245.1"/>
    <property type="molecule type" value="Genomic_DNA"/>
</dbReference>
<proteinExistence type="predicted"/>
<feature type="compositionally biased region" description="Polar residues" evidence="2">
    <location>
        <begin position="237"/>
        <end position="259"/>
    </location>
</feature>
<gene>
    <name evidence="3" type="ORF">DIATSA_LOCUS7914</name>
</gene>
<protein>
    <recommendedName>
        <fullName evidence="5">Endonuclease-reverse transcriptase</fullName>
    </recommendedName>
</protein>
<name>A0A9N9R606_9NEOP</name>
<evidence type="ECO:0000256" key="1">
    <source>
        <dbReference type="SAM" id="Coils"/>
    </source>
</evidence>
<reference evidence="3" key="2">
    <citation type="submission" date="2022-10" db="EMBL/GenBank/DDBJ databases">
        <authorList>
            <consortium name="ENA_rothamsted_submissions"/>
            <consortium name="culmorum"/>
            <person name="King R."/>
        </authorList>
    </citation>
    <scope>NUCLEOTIDE SEQUENCE</scope>
</reference>
<keyword evidence="1" id="KW-0175">Coiled coil</keyword>
<evidence type="ECO:0000313" key="4">
    <source>
        <dbReference type="Proteomes" id="UP001153714"/>
    </source>
</evidence>
<dbReference type="Gene3D" id="3.30.70.1820">
    <property type="entry name" value="L1 transposable element, RRM domain"/>
    <property type="match status" value="1"/>
</dbReference>
<evidence type="ECO:0008006" key="5">
    <source>
        <dbReference type="Google" id="ProtNLM"/>
    </source>
</evidence>
<feature type="coiled-coil region" evidence="1">
    <location>
        <begin position="9"/>
        <end position="69"/>
    </location>
</feature>
<keyword evidence="4" id="KW-1185">Reference proteome</keyword>
<feature type="region of interest" description="Disordered" evidence="2">
    <location>
        <begin position="204"/>
        <end position="259"/>
    </location>
</feature>
<sequence>MDPQTQIIIEKMNEMRLEFKQRNDELAAKLTENFSWTIEEKLKPIVEENIELKKQVATLQSKVENLEKETRKNNIIIHGVKENETNFADLRSKITSILNELSKKSDMREWDEWEISDLRRLGKRDVSKTRPILITLTLVWRKLEILKNNKNLPTGIYATQDYPKEILIKRNELKVKKRQEELNGNVAYIRYDKLIIKPNNIIKPTDTTKESEKRKRMPTDSPTQDYHEKITAPSKVNKISTLGISTRPRTNSTSGSSKQ</sequence>
<accession>A0A9N9R606</accession>
<evidence type="ECO:0000256" key="2">
    <source>
        <dbReference type="SAM" id="MobiDB-lite"/>
    </source>
</evidence>
<dbReference type="Proteomes" id="UP001153714">
    <property type="component" value="Chromosome 21"/>
</dbReference>
<organism evidence="3 4">
    <name type="scientific">Diatraea saccharalis</name>
    <name type="common">sugarcane borer</name>
    <dbReference type="NCBI Taxonomy" id="40085"/>
    <lineage>
        <taxon>Eukaryota</taxon>
        <taxon>Metazoa</taxon>
        <taxon>Ecdysozoa</taxon>
        <taxon>Arthropoda</taxon>
        <taxon>Hexapoda</taxon>
        <taxon>Insecta</taxon>
        <taxon>Pterygota</taxon>
        <taxon>Neoptera</taxon>
        <taxon>Endopterygota</taxon>
        <taxon>Lepidoptera</taxon>
        <taxon>Glossata</taxon>
        <taxon>Ditrysia</taxon>
        <taxon>Pyraloidea</taxon>
        <taxon>Crambidae</taxon>
        <taxon>Crambinae</taxon>
        <taxon>Diatraea</taxon>
    </lineage>
</organism>